<evidence type="ECO:0000256" key="6">
    <source>
        <dbReference type="ARBA" id="ARBA00022842"/>
    </source>
</evidence>
<dbReference type="GO" id="GO:0005829">
    <property type="term" value="C:cytosol"/>
    <property type="evidence" value="ECO:0007669"/>
    <property type="project" value="TreeGrafter"/>
</dbReference>
<organism evidence="11 12">
    <name type="scientific">Mucilaginibacter gilvus</name>
    <dbReference type="NCBI Taxonomy" id="2305909"/>
    <lineage>
        <taxon>Bacteria</taxon>
        <taxon>Pseudomonadati</taxon>
        <taxon>Bacteroidota</taxon>
        <taxon>Sphingobacteriia</taxon>
        <taxon>Sphingobacteriales</taxon>
        <taxon>Sphingobacteriaceae</taxon>
        <taxon>Mucilaginibacter</taxon>
    </lineage>
</organism>
<evidence type="ECO:0000256" key="8">
    <source>
        <dbReference type="ARBA" id="ARBA00023277"/>
    </source>
</evidence>
<keyword evidence="4 11" id="KW-0418">Kinase</keyword>
<protein>
    <submittedName>
        <fullName evidence="11">Galactokinase</fullName>
        <ecNumber evidence="11">2.7.1.6</ecNumber>
    </submittedName>
</protein>
<dbReference type="SUPFAM" id="SSF54211">
    <property type="entry name" value="Ribosomal protein S5 domain 2-like"/>
    <property type="match status" value="1"/>
</dbReference>
<dbReference type="InterPro" id="IPR006206">
    <property type="entry name" value="Mevalonate/galactokinase"/>
</dbReference>
<keyword evidence="3" id="KW-0547">Nucleotide-binding</keyword>
<keyword evidence="12" id="KW-1185">Reference proteome</keyword>
<name>A0A444MQF2_9SPHI</name>
<sequence>MINVTTASAAFNKLFNKQPVEDYFCPGWVNLLGEHTAQNGGLAMSCAISMGTYLLVAPNNDGVLRFRSLNFQETLDISIDVPYHEINGLWYNIPLAVLSSFLAKGHQFTGGLDILYFSDLPFAAELIPASSMEMVTALGLNELFNANYTKKELMNLVCAKKMDMLNLHAGIAGWFAAIYGVKDAALIMNGQTGEHNPLPLILGDHCLAVISAKRQRSQSELLYKERAVNCDTALACLQPELGIDNLYQIDAPVLQLYKHLLTDETIFKRALHVVEENDRVKAAQGALLQGDINAFGELMYQSHQSLKNLYGVSSIELDTITEYSRFYKGVIGARMAGYGFGCSVIALVKMDAFAGFKEDMISYYTDLIGYPPTVYQTSVGNGIGELIN</sequence>
<dbReference type="InterPro" id="IPR036554">
    <property type="entry name" value="GHMP_kinase_C_sf"/>
</dbReference>
<feature type="domain" description="Galactokinase N-terminal" evidence="10">
    <location>
        <begin position="10"/>
        <end position="58"/>
    </location>
</feature>
<dbReference type="Pfam" id="PF08544">
    <property type="entry name" value="GHMP_kinases_C"/>
    <property type="match status" value="1"/>
</dbReference>
<dbReference type="OrthoDB" id="250531at2"/>
<keyword evidence="6" id="KW-0460">Magnesium</keyword>
<gene>
    <name evidence="11" type="ORF">EPL05_07035</name>
</gene>
<dbReference type="RefSeq" id="WP_128533250.1">
    <property type="nucleotide sequence ID" value="NZ_SBIW01000003.1"/>
</dbReference>
<keyword evidence="1 11" id="KW-0808">Transferase</keyword>
<proteinExistence type="predicted"/>
<dbReference type="PRINTS" id="PR00473">
    <property type="entry name" value="GALCTOKINASE"/>
</dbReference>
<dbReference type="EMBL" id="SBIW01000003">
    <property type="protein sequence ID" value="RWY53817.1"/>
    <property type="molecule type" value="Genomic_DNA"/>
</dbReference>
<feature type="domain" description="GHMP kinase C-terminal" evidence="9">
    <location>
        <begin position="285"/>
        <end position="349"/>
    </location>
</feature>
<dbReference type="Gene3D" id="3.30.230.10">
    <property type="match status" value="1"/>
</dbReference>
<reference evidence="11 12" key="1">
    <citation type="submission" date="2019-01" db="EMBL/GenBank/DDBJ databases">
        <title>Mucilaginibacter antarcticum sp. nov., isolated from antarctic soil.</title>
        <authorList>
            <person name="Yan Y.-Q."/>
            <person name="Du Z.-J."/>
        </authorList>
    </citation>
    <scope>NUCLEOTIDE SEQUENCE [LARGE SCALE GENOMIC DNA]</scope>
    <source>
        <strain evidence="11 12">F01003</strain>
    </source>
</reference>
<evidence type="ECO:0000259" key="10">
    <source>
        <dbReference type="Pfam" id="PF10509"/>
    </source>
</evidence>
<dbReference type="GO" id="GO:0006012">
    <property type="term" value="P:galactose metabolic process"/>
    <property type="evidence" value="ECO:0007669"/>
    <property type="project" value="UniProtKB-KW"/>
</dbReference>
<evidence type="ECO:0000256" key="2">
    <source>
        <dbReference type="ARBA" id="ARBA00022723"/>
    </source>
</evidence>
<dbReference type="EC" id="2.7.1.6" evidence="11"/>
<dbReference type="AlphaFoldDB" id="A0A444MQF2"/>
<dbReference type="PIRSF" id="PIRSF000530">
    <property type="entry name" value="Galactokinase"/>
    <property type="match status" value="1"/>
</dbReference>
<evidence type="ECO:0000256" key="5">
    <source>
        <dbReference type="ARBA" id="ARBA00022840"/>
    </source>
</evidence>
<dbReference type="PANTHER" id="PTHR10457">
    <property type="entry name" value="MEVALONATE KINASE/GALACTOKINASE"/>
    <property type="match status" value="1"/>
</dbReference>
<dbReference type="InterPro" id="IPR013750">
    <property type="entry name" value="GHMP_kinase_C_dom"/>
</dbReference>
<evidence type="ECO:0000256" key="7">
    <source>
        <dbReference type="ARBA" id="ARBA00023144"/>
    </source>
</evidence>
<dbReference type="PANTHER" id="PTHR10457:SF7">
    <property type="entry name" value="GALACTOKINASE-RELATED"/>
    <property type="match status" value="1"/>
</dbReference>
<dbReference type="InterPro" id="IPR020568">
    <property type="entry name" value="Ribosomal_Su5_D2-typ_SF"/>
</dbReference>
<dbReference type="PRINTS" id="PR00959">
    <property type="entry name" value="MEVGALKINASE"/>
</dbReference>
<evidence type="ECO:0000256" key="3">
    <source>
        <dbReference type="ARBA" id="ARBA00022741"/>
    </source>
</evidence>
<dbReference type="GO" id="GO:0004335">
    <property type="term" value="F:galactokinase activity"/>
    <property type="evidence" value="ECO:0007669"/>
    <property type="project" value="UniProtKB-EC"/>
</dbReference>
<dbReference type="InterPro" id="IPR014721">
    <property type="entry name" value="Ribsml_uS5_D2-typ_fold_subgr"/>
</dbReference>
<dbReference type="FunFam" id="3.30.70.890:FF:000001">
    <property type="entry name" value="Galactokinase"/>
    <property type="match status" value="1"/>
</dbReference>
<keyword evidence="7" id="KW-0299">Galactose metabolism</keyword>
<dbReference type="InterPro" id="IPR019539">
    <property type="entry name" value="GalKase_N"/>
</dbReference>
<evidence type="ECO:0000313" key="12">
    <source>
        <dbReference type="Proteomes" id="UP000286701"/>
    </source>
</evidence>
<dbReference type="Gene3D" id="3.30.70.890">
    <property type="entry name" value="GHMP kinase, C-terminal domain"/>
    <property type="match status" value="1"/>
</dbReference>
<dbReference type="GO" id="GO:0005524">
    <property type="term" value="F:ATP binding"/>
    <property type="evidence" value="ECO:0007669"/>
    <property type="project" value="UniProtKB-KW"/>
</dbReference>
<evidence type="ECO:0000256" key="4">
    <source>
        <dbReference type="ARBA" id="ARBA00022777"/>
    </source>
</evidence>
<keyword evidence="8" id="KW-0119">Carbohydrate metabolism</keyword>
<accession>A0A444MQF2</accession>
<dbReference type="GO" id="GO:0046872">
    <property type="term" value="F:metal ion binding"/>
    <property type="evidence" value="ECO:0007669"/>
    <property type="project" value="UniProtKB-KW"/>
</dbReference>
<evidence type="ECO:0000313" key="11">
    <source>
        <dbReference type="EMBL" id="RWY53817.1"/>
    </source>
</evidence>
<dbReference type="Pfam" id="PF10509">
    <property type="entry name" value="GalKase_gal_bdg"/>
    <property type="match status" value="1"/>
</dbReference>
<dbReference type="SUPFAM" id="SSF55060">
    <property type="entry name" value="GHMP Kinase, C-terminal domain"/>
    <property type="match status" value="1"/>
</dbReference>
<dbReference type="Proteomes" id="UP000286701">
    <property type="component" value="Unassembled WGS sequence"/>
</dbReference>
<dbReference type="InterPro" id="IPR000705">
    <property type="entry name" value="Galactokinase"/>
</dbReference>
<evidence type="ECO:0000259" key="9">
    <source>
        <dbReference type="Pfam" id="PF08544"/>
    </source>
</evidence>
<evidence type="ECO:0000256" key="1">
    <source>
        <dbReference type="ARBA" id="ARBA00022679"/>
    </source>
</evidence>
<keyword evidence="2" id="KW-0479">Metal-binding</keyword>
<keyword evidence="5" id="KW-0067">ATP-binding</keyword>
<comment type="caution">
    <text evidence="11">The sequence shown here is derived from an EMBL/GenBank/DDBJ whole genome shotgun (WGS) entry which is preliminary data.</text>
</comment>